<proteinExistence type="predicted"/>
<comment type="function">
    <text evidence="1">Condensation of UDP-2,3-diacylglucosamine and 2,3-diacylglucosamine-1-phosphate to form lipid A disaccharide, a precursor of lipid A, a phosphorylated glycolipid that anchors the lipopolysaccharide to the outer membrane of the cell.</text>
</comment>
<dbReference type="Proteomes" id="UP000231962">
    <property type="component" value="Unassembled WGS sequence"/>
</dbReference>
<evidence type="ECO:0000256" key="11">
    <source>
        <dbReference type="SAM" id="MobiDB-lite"/>
    </source>
</evidence>
<evidence type="ECO:0000256" key="5">
    <source>
        <dbReference type="ARBA" id="ARBA00022556"/>
    </source>
</evidence>
<keyword evidence="6" id="KW-0328">Glycosyltransferase</keyword>
<dbReference type="RefSeq" id="WP_100714316.1">
    <property type="nucleotide sequence ID" value="NZ_NPDY01000011.1"/>
</dbReference>
<dbReference type="PANTHER" id="PTHR30372:SF4">
    <property type="entry name" value="LIPID-A-DISACCHARIDE SYNTHASE, MITOCHONDRIAL-RELATED"/>
    <property type="match status" value="1"/>
</dbReference>
<dbReference type="GO" id="GO:0016020">
    <property type="term" value="C:membrane"/>
    <property type="evidence" value="ECO:0007669"/>
    <property type="project" value="GOC"/>
</dbReference>
<dbReference type="InterPro" id="IPR003835">
    <property type="entry name" value="Glyco_trans_19"/>
</dbReference>
<comment type="caution">
    <text evidence="13">The sequence shown here is derived from an EMBL/GenBank/DDBJ whole genome shotgun (WGS) entry which is preliminary data.</text>
</comment>
<gene>
    <name evidence="12" type="ORF">CH360_12160</name>
    <name evidence="13" type="ORF">CH373_14460</name>
</gene>
<dbReference type="GO" id="GO:0009245">
    <property type="term" value="P:lipid A biosynthetic process"/>
    <property type="evidence" value="ECO:0007669"/>
    <property type="project" value="UniProtKB-UniRule"/>
</dbReference>
<evidence type="ECO:0000256" key="3">
    <source>
        <dbReference type="ARBA" id="ARBA00020902"/>
    </source>
</evidence>
<dbReference type="EMBL" id="NPDZ01000010">
    <property type="protein sequence ID" value="PJZ72354.1"/>
    <property type="molecule type" value="Genomic_DNA"/>
</dbReference>
<dbReference type="NCBIfam" id="TIGR00215">
    <property type="entry name" value="lpxB"/>
    <property type="match status" value="1"/>
</dbReference>
<keyword evidence="14" id="KW-1185">Reference proteome</keyword>
<reference evidence="14 15" key="1">
    <citation type="submission" date="2017-07" db="EMBL/GenBank/DDBJ databases">
        <title>Leptospira spp. isolated from tropical soils.</title>
        <authorList>
            <person name="Thibeaux R."/>
            <person name="Iraola G."/>
            <person name="Ferres I."/>
            <person name="Bierque E."/>
            <person name="Girault D."/>
            <person name="Soupe-Gilbert M.-E."/>
            <person name="Picardeau M."/>
            <person name="Goarant C."/>
        </authorList>
    </citation>
    <scope>NUCLEOTIDE SEQUENCE [LARGE SCALE GENOMIC DNA]</scope>
    <source>
        <strain evidence="13 15">FH1-B-B1</strain>
        <strain evidence="12 14">FH1-B-C1</strain>
    </source>
</reference>
<evidence type="ECO:0000313" key="13">
    <source>
        <dbReference type="EMBL" id="PJZ72354.1"/>
    </source>
</evidence>
<evidence type="ECO:0000256" key="7">
    <source>
        <dbReference type="ARBA" id="ARBA00022679"/>
    </source>
</evidence>
<dbReference type="OrthoDB" id="9801642at2"/>
<evidence type="ECO:0000256" key="10">
    <source>
        <dbReference type="NCBIfam" id="TIGR00215"/>
    </source>
</evidence>
<dbReference type="EC" id="2.4.1.182" evidence="2 10"/>
<evidence type="ECO:0000256" key="4">
    <source>
        <dbReference type="ARBA" id="ARBA00022516"/>
    </source>
</evidence>
<evidence type="ECO:0000313" key="15">
    <source>
        <dbReference type="Proteomes" id="UP000231990"/>
    </source>
</evidence>
<evidence type="ECO:0000256" key="1">
    <source>
        <dbReference type="ARBA" id="ARBA00002056"/>
    </source>
</evidence>
<dbReference type="SUPFAM" id="SSF53756">
    <property type="entry name" value="UDP-Glycosyltransferase/glycogen phosphorylase"/>
    <property type="match status" value="1"/>
</dbReference>
<name>A0A2M9ZK46_9LEPT</name>
<evidence type="ECO:0000256" key="6">
    <source>
        <dbReference type="ARBA" id="ARBA00022676"/>
    </source>
</evidence>
<dbReference type="Proteomes" id="UP000231990">
    <property type="component" value="Unassembled WGS sequence"/>
</dbReference>
<evidence type="ECO:0000313" key="12">
    <source>
        <dbReference type="EMBL" id="PJZ69263.1"/>
    </source>
</evidence>
<feature type="region of interest" description="Disordered" evidence="11">
    <location>
        <begin position="1"/>
        <end position="36"/>
    </location>
</feature>
<organism evidence="13 15">
    <name type="scientific">Leptospira perolatii</name>
    <dbReference type="NCBI Taxonomy" id="2023191"/>
    <lineage>
        <taxon>Bacteria</taxon>
        <taxon>Pseudomonadati</taxon>
        <taxon>Spirochaetota</taxon>
        <taxon>Spirochaetia</taxon>
        <taxon>Leptospirales</taxon>
        <taxon>Leptospiraceae</taxon>
        <taxon>Leptospira</taxon>
    </lineage>
</organism>
<dbReference type="GO" id="GO:0008915">
    <property type="term" value="F:lipid-A-disaccharide synthase activity"/>
    <property type="evidence" value="ECO:0007669"/>
    <property type="project" value="UniProtKB-UniRule"/>
</dbReference>
<dbReference type="Pfam" id="PF02684">
    <property type="entry name" value="LpxB"/>
    <property type="match status" value="1"/>
</dbReference>
<evidence type="ECO:0000256" key="2">
    <source>
        <dbReference type="ARBA" id="ARBA00012687"/>
    </source>
</evidence>
<dbReference type="AlphaFoldDB" id="A0A2M9ZK46"/>
<keyword evidence="7" id="KW-0808">Transferase</keyword>
<dbReference type="EMBL" id="NPDY01000011">
    <property type="protein sequence ID" value="PJZ69263.1"/>
    <property type="molecule type" value="Genomic_DNA"/>
</dbReference>
<dbReference type="PANTHER" id="PTHR30372">
    <property type="entry name" value="LIPID-A-DISACCHARIDE SYNTHASE"/>
    <property type="match status" value="1"/>
</dbReference>
<keyword evidence="8" id="KW-0443">Lipid metabolism</keyword>
<evidence type="ECO:0000256" key="9">
    <source>
        <dbReference type="ARBA" id="ARBA00048975"/>
    </source>
</evidence>
<evidence type="ECO:0000256" key="8">
    <source>
        <dbReference type="ARBA" id="ARBA00023098"/>
    </source>
</evidence>
<protein>
    <recommendedName>
        <fullName evidence="3 10">Lipid-A-disaccharide synthase</fullName>
        <ecNumber evidence="2 10">2.4.1.182</ecNumber>
    </recommendedName>
</protein>
<keyword evidence="5" id="KW-0441">Lipid A biosynthesis</keyword>
<comment type="catalytic activity">
    <reaction evidence="9">
        <text>a lipid X + a UDP-2-N,3-O-bis[(3R)-3-hydroxyacyl]-alpha-D-glucosamine = a lipid A disaccharide + UDP + H(+)</text>
        <dbReference type="Rhea" id="RHEA:67828"/>
        <dbReference type="ChEBI" id="CHEBI:15378"/>
        <dbReference type="ChEBI" id="CHEBI:58223"/>
        <dbReference type="ChEBI" id="CHEBI:137748"/>
        <dbReference type="ChEBI" id="CHEBI:176338"/>
        <dbReference type="ChEBI" id="CHEBI:176343"/>
        <dbReference type="EC" id="2.4.1.182"/>
    </reaction>
</comment>
<accession>A0A2M9ZK46</accession>
<sequence length="430" mass="48810">MVTSRKSIAPKKNSRISAETISKKTSESVKTATGASKSKEPVQPVFLVLAGEHSGDLLGAELIRELKKTNPDFQFFGVGGPRMIEEGFDSIENMEELSVIGFTAILFKYRFLKALMERLVQTAVLRSCTHAILVDYPGFNLRLAARLKALGIKVIFYVSPQLWAWKFDRIYTVQKNVDLMLVLFPFEKDLYDQYGVKSVYVGHPIAMRIREKLKKEAVIAPGEEKSTNQFIVTLMPGSRSSEIRRVLGILLETAKLLHTDLEAEKKKIKFYLPNINVKEEEYILTKISEIEAVQPGLKIEYYFDRSLRAIEASDLVLVTSGTATLEVVYFEKPMVILYKVSFLTYLIGSRLIRTPFIGLVNILSGKETCRELIQAECTPEEAREESLNILKNKRYRNQMIEEIQAVKSSLGEENSSRNAAKAIFRMLKEQ</sequence>
<evidence type="ECO:0000313" key="14">
    <source>
        <dbReference type="Proteomes" id="UP000231962"/>
    </source>
</evidence>
<dbReference type="GO" id="GO:0005543">
    <property type="term" value="F:phospholipid binding"/>
    <property type="evidence" value="ECO:0007669"/>
    <property type="project" value="TreeGrafter"/>
</dbReference>
<keyword evidence="4" id="KW-0444">Lipid biosynthesis</keyword>